<reference evidence="1" key="1">
    <citation type="submission" date="2020-07" db="EMBL/GenBank/DDBJ databases">
        <title>Multicomponent nature underlies the extraordinary mechanical properties of spider dragline silk.</title>
        <authorList>
            <person name="Kono N."/>
            <person name="Nakamura H."/>
            <person name="Mori M."/>
            <person name="Yoshida Y."/>
            <person name="Ohtoshi R."/>
            <person name="Malay A.D."/>
            <person name="Moran D.A.P."/>
            <person name="Tomita M."/>
            <person name="Numata K."/>
            <person name="Arakawa K."/>
        </authorList>
    </citation>
    <scope>NUCLEOTIDE SEQUENCE</scope>
</reference>
<proteinExistence type="predicted"/>
<evidence type="ECO:0000313" key="2">
    <source>
        <dbReference type="Proteomes" id="UP000887116"/>
    </source>
</evidence>
<sequence>MGEIAVYRFSAYRLRSSAIAPSVNSRVKHVKVHGYPGPSASRLDLPSTGPCELLPRLDTATLPDTSETSADSSTTRVRRAVTFFSTLR</sequence>
<protein>
    <submittedName>
        <fullName evidence="1">Uncharacterized protein</fullName>
    </submittedName>
</protein>
<comment type="caution">
    <text evidence="1">The sequence shown here is derived from an EMBL/GenBank/DDBJ whole genome shotgun (WGS) entry which is preliminary data.</text>
</comment>
<evidence type="ECO:0000313" key="1">
    <source>
        <dbReference type="EMBL" id="GFQ99109.1"/>
    </source>
</evidence>
<dbReference type="Proteomes" id="UP000887116">
    <property type="component" value="Unassembled WGS sequence"/>
</dbReference>
<accession>A0A8X6L798</accession>
<keyword evidence="2" id="KW-1185">Reference proteome</keyword>
<gene>
    <name evidence="1" type="ORF">TNCT_724531</name>
</gene>
<organism evidence="1 2">
    <name type="scientific">Trichonephila clavata</name>
    <name type="common">Joro spider</name>
    <name type="synonym">Nephila clavata</name>
    <dbReference type="NCBI Taxonomy" id="2740835"/>
    <lineage>
        <taxon>Eukaryota</taxon>
        <taxon>Metazoa</taxon>
        <taxon>Ecdysozoa</taxon>
        <taxon>Arthropoda</taxon>
        <taxon>Chelicerata</taxon>
        <taxon>Arachnida</taxon>
        <taxon>Araneae</taxon>
        <taxon>Araneomorphae</taxon>
        <taxon>Entelegynae</taxon>
        <taxon>Araneoidea</taxon>
        <taxon>Nephilidae</taxon>
        <taxon>Trichonephila</taxon>
    </lineage>
</organism>
<name>A0A8X6L798_TRICU</name>
<dbReference type="EMBL" id="BMAO01015071">
    <property type="protein sequence ID" value="GFQ99109.1"/>
    <property type="molecule type" value="Genomic_DNA"/>
</dbReference>
<dbReference type="AlphaFoldDB" id="A0A8X6L798"/>